<dbReference type="InterPro" id="IPR050267">
    <property type="entry name" value="Anti-sigma-factor_SerPK"/>
</dbReference>
<feature type="domain" description="Histidine kinase/HSP90-like ATPase" evidence="2">
    <location>
        <begin position="54"/>
        <end position="168"/>
    </location>
</feature>
<evidence type="ECO:0000313" key="4">
    <source>
        <dbReference type="Proteomes" id="UP000199207"/>
    </source>
</evidence>
<proteinExistence type="predicted"/>
<dbReference type="Gene3D" id="3.30.565.10">
    <property type="entry name" value="Histidine kinase-like ATPase, C-terminal domain"/>
    <property type="match status" value="1"/>
</dbReference>
<dbReference type="Proteomes" id="UP000199207">
    <property type="component" value="Unassembled WGS sequence"/>
</dbReference>
<protein>
    <submittedName>
        <fullName evidence="3">Histidine kinase-like ATPase domain-containing protein</fullName>
    </submittedName>
</protein>
<accession>A0A1I1KCX9</accession>
<dbReference type="SUPFAM" id="SSF55874">
    <property type="entry name" value="ATPase domain of HSP90 chaperone/DNA topoisomerase II/histidine kinase"/>
    <property type="match status" value="1"/>
</dbReference>
<evidence type="ECO:0000256" key="1">
    <source>
        <dbReference type="ARBA" id="ARBA00022527"/>
    </source>
</evidence>
<evidence type="ECO:0000313" key="3">
    <source>
        <dbReference type="EMBL" id="SFC58689.1"/>
    </source>
</evidence>
<dbReference type="GO" id="GO:0004674">
    <property type="term" value="F:protein serine/threonine kinase activity"/>
    <property type="evidence" value="ECO:0007669"/>
    <property type="project" value="UniProtKB-KW"/>
</dbReference>
<dbReference type="AlphaFoldDB" id="A0A1I1KCX9"/>
<keyword evidence="3" id="KW-0808">Transferase</keyword>
<evidence type="ECO:0000259" key="2">
    <source>
        <dbReference type="Pfam" id="PF13581"/>
    </source>
</evidence>
<gene>
    <name evidence="3" type="ORF">SAMN05421773_104185</name>
</gene>
<organism evidence="3 4">
    <name type="scientific">Streptomyces aidingensis</name>
    <dbReference type="NCBI Taxonomy" id="910347"/>
    <lineage>
        <taxon>Bacteria</taxon>
        <taxon>Bacillati</taxon>
        <taxon>Actinomycetota</taxon>
        <taxon>Actinomycetes</taxon>
        <taxon>Kitasatosporales</taxon>
        <taxon>Streptomycetaceae</taxon>
        <taxon>Streptomyces</taxon>
    </lineage>
</organism>
<dbReference type="EMBL" id="FOLM01000004">
    <property type="protein sequence ID" value="SFC58689.1"/>
    <property type="molecule type" value="Genomic_DNA"/>
</dbReference>
<dbReference type="Pfam" id="PF13581">
    <property type="entry name" value="HATPase_c_2"/>
    <property type="match status" value="1"/>
</dbReference>
<dbReference type="PANTHER" id="PTHR35526:SF3">
    <property type="entry name" value="ANTI-SIGMA-F FACTOR RSBW"/>
    <property type="match status" value="1"/>
</dbReference>
<keyword evidence="4" id="KW-1185">Reference proteome</keyword>
<name>A0A1I1KCX9_9ACTN</name>
<keyword evidence="3" id="KW-0418">Kinase</keyword>
<dbReference type="InterPro" id="IPR003594">
    <property type="entry name" value="HATPase_dom"/>
</dbReference>
<keyword evidence="1" id="KW-0723">Serine/threonine-protein kinase</keyword>
<dbReference type="STRING" id="910347.SAMN05421773_104185"/>
<dbReference type="CDD" id="cd16936">
    <property type="entry name" value="HATPase_RsbW-like"/>
    <property type="match status" value="1"/>
</dbReference>
<dbReference type="InterPro" id="IPR036890">
    <property type="entry name" value="HATPase_C_sf"/>
</dbReference>
<dbReference type="PANTHER" id="PTHR35526">
    <property type="entry name" value="ANTI-SIGMA-F FACTOR RSBW-RELATED"/>
    <property type="match status" value="1"/>
</dbReference>
<sequence>MPTVRGGKHSEGVTRFTLVRSEALAACSGAGTGRPPVTAVPGAGCSHREDEFTLPARAESVAEARRLTRDRLDGWEVHRDIRDTAVLVVSELFTNAVVHTGSESVACRMRRERGAGNGEPPRVLHIEVCGRPGPPGRDPDGAPGTRLPGEEHGRGLLLVEAVSCAWGIRDGHRGGWSVWARLPLTAEGDRG</sequence>
<reference evidence="3 4" key="1">
    <citation type="submission" date="2016-10" db="EMBL/GenBank/DDBJ databases">
        <authorList>
            <person name="de Groot N.N."/>
        </authorList>
    </citation>
    <scope>NUCLEOTIDE SEQUENCE [LARGE SCALE GENOMIC DNA]</scope>
    <source>
        <strain evidence="3 4">CGMCC 4.5739</strain>
    </source>
</reference>